<comment type="catalytic activity">
    <reaction evidence="7">
        <text>L-methionine + H2O = methanethiol + 2-oxobutanoate + NH4(+)</text>
        <dbReference type="Rhea" id="RHEA:23800"/>
        <dbReference type="ChEBI" id="CHEBI:15377"/>
        <dbReference type="ChEBI" id="CHEBI:16007"/>
        <dbReference type="ChEBI" id="CHEBI:16763"/>
        <dbReference type="ChEBI" id="CHEBI:28938"/>
        <dbReference type="ChEBI" id="CHEBI:57844"/>
        <dbReference type="EC" id="4.4.1.11"/>
    </reaction>
    <physiologicalReaction direction="left-to-right" evidence="7">
        <dbReference type="Rhea" id="RHEA:23801"/>
    </physiologicalReaction>
</comment>
<organism evidence="10 11">
    <name type="scientific">Streptococcus sanguinis</name>
    <dbReference type="NCBI Taxonomy" id="1305"/>
    <lineage>
        <taxon>Bacteria</taxon>
        <taxon>Bacillati</taxon>
        <taxon>Bacillota</taxon>
        <taxon>Bacilli</taxon>
        <taxon>Lactobacillales</taxon>
        <taxon>Streptococcaceae</taxon>
        <taxon>Streptococcus</taxon>
    </lineage>
</organism>
<comment type="cofactor">
    <cofactor evidence="1 9">
        <name>pyridoxal 5'-phosphate</name>
        <dbReference type="ChEBI" id="CHEBI:597326"/>
    </cofactor>
</comment>
<sequence>MFSKDVTIEGEILAKDWKVNMSKDVKLNTLLAQAGVKKDETTGALTTPLHFSTTYQHPEFGQSTGYDYTRTKNPTRVSLEETLAAIESANYALATSSGMSAIVLAFSAFPFGSKVLAVRDLYGGSFRWFAQAEAEGRFAFTYANTEEELLNNLTEDIDIVYIETPTNPLMVEFDIARISQAAHERGAAVIVDNTFYSPIYQRPLEDGADIVLHSATKYLGGHNDVLAGAIMTNDAAIYDKLFYNLNTTGPVLSPFDSYLLLRGLKTLALRMERSTQNAQEVVAFLKQSPAVKEVLYPGKGGMISFKVVDEGKIPHLLNSLKVFTFAESLGGVESLITYPTTQTHADIPVEVRHSYGLTDDLLRLSIGIEDSRDLVDDLRAALENE</sequence>
<dbReference type="InterPro" id="IPR015424">
    <property type="entry name" value="PyrdxlP-dep_Trfase"/>
</dbReference>
<proteinExistence type="inferred from homology"/>
<dbReference type="FunFam" id="3.90.1150.10:FF:000073">
    <property type="entry name" value="Cystathionine gamma-synthase"/>
    <property type="match status" value="1"/>
</dbReference>
<dbReference type="InterPro" id="IPR054542">
    <property type="entry name" value="Cys_met_metab_PP"/>
</dbReference>
<dbReference type="GO" id="GO:0018826">
    <property type="term" value="F:methionine gamma-lyase activity"/>
    <property type="evidence" value="ECO:0007669"/>
    <property type="project" value="UniProtKB-EC"/>
</dbReference>
<feature type="modified residue" description="N6-(pyridoxal phosphate)lysine" evidence="8">
    <location>
        <position position="217"/>
    </location>
</feature>
<dbReference type="FunFam" id="3.40.640.10:FF:000046">
    <property type="entry name" value="Cystathionine gamma-lyase"/>
    <property type="match status" value="1"/>
</dbReference>
<dbReference type="CDD" id="cd00614">
    <property type="entry name" value="CGS_like"/>
    <property type="match status" value="1"/>
</dbReference>
<dbReference type="Pfam" id="PF01053">
    <property type="entry name" value="Cys_Met_Meta_PP"/>
    <property type="match status" value="1"/>
</dbReference>
<dbReference type="GO" id="GO:0016740">
    <property type="term" value="F:transferase activity"/>
    <property type="evidence" value="ECO:0007669"/>
    <property type="project" value="UniProtKB-KW"/>
</dbReference>
<comment type="catalytic activity">
    <reaction evidence="6">
        <text>L-homocysteine + H2O = 2-oxobutanoate + hydrogen sulfide + NH4(+) + H(+)</text>
        <dbReference type="Rhea" id="RHEA:14501"/>
        <dbReference type="ChEBI" id="CHEBI:15377"/>
        <dbReference type="ChEBI" id="CHEBI:15378"/>
        <dbReference type="ChEBI" id="CHEBI:16763"/>
        <dbReference type="ChEBI" id="CHEBI:28938"/>
        <dbReference type="ChEBI" id="CHEBI:29919"/>
        <dbReference type="ChEBI" id="CHEBI:58199"/>
        <dbReference type="EC" id="4.4.1.2"/>
    </reaction>
    <physiologicalReaction direction="left-to-right" evidence="6">
        <dbReference type="Rhea" id="RHEA:14502"/>
    </physiologicalReaction>
</comment>
<dbReference type="Gene3D" id="3.40.640.10">
    <property type="entry name" value="Type I PLP-dependent aspartate aminotransferase-like (Major domain)"/>
    <property type="match status" value="1"/>
</dbReference>
<dbReference type="GO" id="GO:0005737">
    <property type="term" value="C:cytoplasm"/>
    <property type="evidence" value="ECO:0007669"/>
    <property type="project" value="TreeGrafter"/>
</dbReference>
<evidence type="ECO:0000256" key="6">
    <source>
        <dbReference type="ARBA" id="ARBA00048780"/>
    </source>
</evidence>
<evidence type="ECO:0000313" key="11">
    <source>
        <dbReference type="Proteomes" id="UP000249623"/>
    </source>
</evidence>
<evidence type="ECO:0000256" key="5">
    <source>
        <dbReference type="ARBA" id="ARBA00047199"/>
    </source>
</evidence>
<dbReference type="SUPFAM" id="SSF53383">
    <property type="entry name" value="PLP-dependent transferases"/>
    <property type="match status" value="1"/>
</dbReference>
<dbReference type="PANTHER" id="PTHR11808:SF90">
    <property type="entry name" value="CYSTATHIONINE GAMMA-SYNTHASE"/>
    <property type="match status" value="1"/>
</dbReference>
<keyword evidence="3 8" id="KW-0663">Pyridoxal phosphate</keyword>
<evidence type="ECO:0000256" key="4">
    <source>
        <dbReference type="ARBA" id="ARBA00047175"/>
    </source>
</evidence>
<evidence type="ECO:0000256" key="1">
    <source>
        <dbReference type="ARBA" id="ARBA00001933"/>
    </source>
</evidence>
<dbReference type="GO" id="GO:0019346">
    <property type="term" value="P:transsulfuration"/>
    <property type="evidence" value="ECO:0007669"/>
    <property type="project" value="InterPro"/>
</dbReference>
<dbReference type="Proteomes" id="UP000249623">
    <property type="component" value="Chromosome 1"/>
</dbReference>
<dbReference type="GO" id="GO:0030170">
    <property type="term" value="F:pyridoxal phosphate binding"/>
    <property type="evidence" value="ECO:0007669"/>
    <property type="project" value="InterPro"/>
</dbReference>
<gene>
    <name evidence="10" type="primary">metB</name>
    <name evidence="10" type="ORF">NCTC11085_01744</name>
</gene>
<dbReference type="NCBIfam" id="NF005577">
    <property type="entry name" value="PRK07269.1"/>
    <property type="match status" value="1"/>
</dbReference>
<dbReference type="InterPro" id="IPR000277">
    <property type="entry name" value="Cys/Met-Metab_PyrdxlP-dep_enz"/>
</dbReference>
<dbReference type="PANTHER" id="PTHR11808">
    <property type="entry name" value="TRANS-SULFURATION ENZYME FAMILY MEMBER"/>
    <property type="match status" value="1"/>
</dbReference>
<protein>
    <recommendedName>
        <fullName evidence="4">homocysteine desulfhydrase</fullName>
        <ecNumber evidence="4">4.4.1.2</ecNumber>
    </recommendedName>
    <alternativeName>
        <fullName evidence="5">Homocysteine desulfhydrase</fullName>
    </alternativeName>
</protein>
<evidence type="ECO:0000256" key="3">
    <source>
        <dbReference type="ARBA" id="ARBA00022898"/>
    </source>
</evidence>
<dbReference type="GO" id="GO:0047982">
    <property type="term" value="F:homocysteine desulfhydrase activity"/>
    <property type="evidence" value="ECO:0007669"/>
    <property type="project" value="UniProtKB-EC"/>
</dbReference>
<reference evidence="10 11" key="1">
    <citation type="submission" date="2018-06" db="EMBL/GenBank/DDBJ databases">
        <authorList>
            <consortium name="Pathogen Informatics"/>
            <person name="Doyle S."/>
        </authorList>
    </citation>
    <scope>NUCLEOTIDE SEQUENCE [LARGE SCALE GENOMIC DNA]</scope>
    <source>
        <strain evidence="10 11">NCTC11085</strain>
    </source>
</reference>
<dbReference type="Gene3D" id="3.90.1150.10">
    <property type="entry name" value="Aspartate Aminotransferase, domain 1"/>
    <property type="match status" value="1"/>
</dbReference>
<dbReference type="EC" id="4.4.1.2" evidence="4"/>
<accession>A0A2X3V2D5</accession>
<comment type="similarity">
    <text evidence="2 9">Belongs to the trans-sulfuration enzymes family.</text>
</comment>
<name>A0A2X3V2D5_STRSA</name>
<evidence type="ECO:0000313" key="10">
    <source>
        <dbReference type="EMBL" id="SQF35424.1"/>
    </source>
</evidence>
<evidence type="ECO:0000256" key="9">
    <source>
        <dbReference type="RuleBase" id="RU362118"/>
    </source>
</evidence>
<dbReference type="GeneID" id="48426076"/>
<dbReference type="PROSITE" id="PS00868">
    <property type="entry name" value="CYS_MET_METAB_PP"/>
    <property type="match status" value="1"/>
</dbReference>
<dbReference type="AlphaFoldDB" id="A0A2X3V2D5"/>
<dbReference type="InterPro" id="IPR015422">
    <property type="entry name" value="PyrdxlP-dep_Trfase_small"/>
</dbReference>
<evidence type="ECO:0000256" key="7">
    <source>
        <dbReference type="ARBA" id="ARBA00052699"/>
    </source>
</evidence>
<evidence type="ECO:0000256" key="2">
    <source>
        <dbReference type="ARBA" id="ARBA00009077"/>
    </source>
</evidence>
<dbReference type="PIRSF" id="PIRSF001434">
    <property type="entry name" value="CGS"/>
    <property type="match status" value="1"/>
</dbReference>
<dbReference type="RefSeq" id="WP_002899788.1">
    <property type="nucleotide sequence ID" value="NZ_CBCSBD010000001.1"/>
</dbReference>
<evidence type="ECO:0000256" key="8">
    <source>
        <dbReference type="PIRSR" id="PIRSR001434-2"/>
    </source>
</evidence>
<dbReference type="EMBL" id="LS483346">
    <property type="protein sequence ID" value="SQF35424.1"/>
    <property type="molecule type" value="Genomic_DNA"/>
</dbReference>
<keyword evidence="10" id="KW-0808">Transferase</keyword>
<dbReference type="InterPro" id="IPR015421">
    <property type="entry name" value="PyrdxlP-dep_Trfase_major"/>
</dbReference>